<sequence length="204" mass="22501">MSTSVIYEQSQLHTLLKAHTGDLHRQLDSHYSISILMSANLSEKSYASVLLTMLCWYRAIGNALVTKLNLARDLPFYEAKDLLIEKDLMALSVCPKALINSPANALAIPAKSSLFYLGMLYVVEGSALGGMVLGPRVAKQLGRGDVTAFYQCYGKNKTRNFAQTLNYITRQINENDVPEEAMDEVLSGAAFAFTSLLQVINDNQ</sequence>
<name>A0A1E8FGY1_9ALTE</name>
<dbReference type="STRING" id="1856405.BFC17_16815"/>
<comment type="caution">
    <text evidence="1">The sequence shown here is derived from an EMBL/GenBank/DDBJ whole genome shotgun (WGS) entry which is preliminary data.</text>
</comment>
<gene>
    <name evidence="1" type="ORF">BFC17_16815</name>
</gene>
<dbReference type="InterPro" id="IPR016053">
    <property type="entry name" value="Haem_Oase-like"/>
</dbReference>
<accession>A0A1E8FGY1</accession>
<organism evidence="1 2">
    <name type="scientific">Alteromonas lipolytica</name>
    <dbReference type="NCBI Taxonomy" id="1856405"/>
    <lineage>
        <taxon>Bacteria</taxon>
        <taxon>Pseudomonadati</taxon>
        <taxon>Pseudomonadota</taxon>
        <taxon>Gammaproteobacteria</taxon>
        <taxon>Alteromonadales</taxon>
        <taxon>Alteromonadaceae</taxon>
        <taxon>Alteromonas/Salinimonas group</taxon>
        <taxon>Alteromonas</taxon>
    </lineage>
</organism>
<evidence type="ECO:0000313" key="2">
    <source>
        <dbReference type="Proteomes" id="UP000176037"/>
    </source>
</evidence>
<dbReference type="AlphaFoldDB" id="A0A1E8FGY1"/>
<dbReference type="SUPFAM" id="SSF48613">
    <property type="entry name" value="Heme oxygenase-like"/>
    <property type="match status" value="1"/>
</dbReference>
<keyword evidence="2" id="KW-1185">Reference proteome</keyword>
<dbReference type="EMBL" id="MJIC01000010">
    <property type="protein sequence ID" value="OFI35202.1"/>
    <property type="molecule type" value="Genomic_DNA"/>
</dbReference>
<dbReference type="InterPro" id="IPR016084">
    <property type="entry name" value="Haem_Oase-like_multi-hlx"/>
</dbReference>
<dbReference type="Pfam" id="PF01126">
    <property type="entry name" value="Heme_oxygenase"/>
    <property type="match status" value="1"/>
</dbReference>
<evidence type="ECO:0008006" key="3">
    <source>
        <dbReference type="Google" id="ProtNLM"/>
    </source>
</evidence>
<protein>
    <recommendedName>
        <fullName evidence="3">Heme oxygenase</fullName>
    </recommendedName>
</protein>
<dbReference type="GO" id="GO:0006788">
    <property type="term" value="P:heme oxidation"/>
    <property type="evidence" value="ECO:0007669"/>
    <property type="project" value="InterPro"/>
</dbReference>
<dbReference type="GO" id="GO:0004392">
    <property type="term" value="F:heme oxygenase (decyclizing) activity"/>
    <property type="evidence" value="ECO:0007669"/>
    <property type="project" value="InterPro"/>
</dbReference>
<dbReference type="Gene3D" id="1.20.910.10">
    <property type="entry name" value="Heme oxygenase-like"/>
    <property type="match status" value="1"/>
</dbReference>
<proteinExistence type="predicted"/>
<evidence type="ECO:0000313" key="1">
    <source>
        <dbReference type="EMBL" id="OFI35202.1"/>
    </source>
</evidence>
<reference evidence="1 2" key="1">
    <citation type="submission" date="2016-09" db="EMBL/GenBank/DDBJ databases">
        <title>Alteromonas lipolytica, a new species isolated from sea water.</title>
        <authorList>
            <person name="Wu Y.-H."/>
            <person name="Cheng H."/>
            <person name="Xu X.-W."/>
        </authorList>
    </citation>
    <scope>NUCLEOTIDE SEQUENCE [LARGE SCALE GENOMIC DNA]</scope>
    <source>
        <strain evidence="1 2">JW12</strain>
    </source>
</reference>
<dbReference type="Proteomes" id="UP000176037">
    <property type="component" value="Unassembled WGS sequence"/>
</dbReference>
<dbReference type="CDD" id="cd19166">
    <property type="entry name" value="HemeO-bac"/>
    <property type="match status" value="1"/>
</dbReference>
<dbReference type="RefSeq" id="WP_070176120.1">
    <property type="nucleotide sequence ID" value="NZ_BMJR01000001.1"/>
</dbReference>